<name>A0A1X0P2W3_9TRYP</name>
<evidence type="ECO:0000313" key="5">
    <source>
        <dbReference type="Proteomes" id="UP000192257"/>
    </source>
</evidence>
<reference evidence="4 5" key="1">
    <citation type="submission" date="2017-03" db="EMBL/GenBank/DDBJ databases">
        <title>An alternative strategy for trypanosome survival in the mammalian bloodstream revealed through genome and transcriptome analysis of the ubiquitous bovine parasite Trypanosoma (Megatrypanum) theileri.</title>
        <authorList>
            <person name="Kelly S."/>
            <person name="Ivens A."/>
            <person name="Mott A."/>
            <person name="O'Neill E."/>
            <person name="Emms D."/>
            <person name="Macleod O."/>
            <person name="Voorheis P."/>
            <person name="Matthews J."/>
            <person name="Matthews K."/>
            <person name="Carrington M."/>
        </authorList>
    </citation>
    <scope>NUCLEOTIDE SEQUENCE [LARGE SCALE GENOMIC DNA]</scope>
    <source>
        <strain evidence="4">Edinburgh</strain>
    </source>
</reference>
<evidence type="ECO:0000256" key="2">
    <source>
        <dbReference type="ARBA" id="ARBA00023315"/>
    </source>
</evidence>
<evidence type="ECO:0000256" key="1">
    <source>
        <dbReference type="ARBA" id="ARBA00022679"/>
    </source>
</evidence>
<dbReference type="GeneID" id="39983047"/>
<keyword evidence="5" id="KW-1185">Reference proteome</keyword>
<evidence type="ECO:0000313" key="4">
    <source>
        <dbReference type="EMBL" id="ORC91225.1"/>
    </source>
</evidence>
<dbReference type="InterPro" id="IPR000182">
    <property type="entry name" value="GNAT_dom"/>
</dbReference>
<dbReference type="Gene3D" id="3.40.630.30">
    <property type="match status" value="2"/>
</dbReference>
<proteinExistence type="predicted"/>
<dbReference type="Proteomes" id="UP000192257">
    <property type="component" value="Unassembled WGS sequence"/>
</dbReference>
<dbReference type="EMBL" id="NBCO01000006">
    <property type="protein sequence ID" value="ORC91225.1"/>
    <property type="molecule type" value="Genomic_DNA"/>
</dbReference>
<dbReference type="GO" id="GO:0016747">
    <property type="term" value="F:acyltransferase activity, transferring groups other than amino-acyl groups"/>
    <property type="evidence" value="ECO:0007669"/>
    <property type="project" value="InterPro"/>
</dbReference>
<evidence type="ECO:0000259" key="3">
    <source>
        <dbReference type="PROSITE" id="PS51186"/>
    </source>
</evidence>
<dbReference type="InterPro" id="IPR016181">
    <property type="entry name" value="Acyl_CoA_acyltransferase"/>
</dbReference>
<feature type="domain" description="N-acetyltransferase" evidence="3">
    <location>
        <begin position="21"/>
        <end position="177"/>
    </location>
</feature>
<dbReference type="InterPro" id="IPR050680">
    <property type="entry name" value="YpeA/RimI_acetyltransf"/>
</dbReference>
<dbReference type="Pfam" id="PF00583">
    <property type="entry name" value="Acetyltransf_1"/>
    <property type="match status" value="2"/>
</dbReference>
<accession>A0A1X0P2W3</accession>
<sequence>MDPLFISLPPRFYSLANGEEIKIRYLNDRLQRCSEWCEVRKRIQTDGAYLVPGIMEIAADPSSSIIFLAIRNMEYMGTGIIGFVVVNTSFILTRKVVGITWISVFGSFKNLHVGRSLLQHVEAFCRANRVELMEVMYSNNSTTLFSRFGFRVTTHPRIFRNKAEQKKIVLYRIPPVPCCLNSGAVRIRYAIPEDKKQWIFCMLEACGYNFGGCDMLHRVLDAQFRISACEEKTGRIVGTLSMDASGWILFIACVEEYRGRGLGSFLLFLAIEWLRLRGVKSVSLSPLNKQVIGFYRRWFFDVDKYARVKRKRNSEDHIILSREILLGESYLPDGHSLEEYLSPPSNTSQQG</sequence>
<dbReference type="CDD" id="cd04301">
    <property type="entry name" value="NAT_SF"/>
    <property type="match status" value="1"/>
</dbReference>
<organism evidence="4 5">
    <name type="scientific">Trypanosoma theileri</name>
    <dbReference type="NCBI Taxonomy" id="67003"/>
    <lineage>
        <taxon>Eukaryota</taxon>
        <taxon>Discoba</taxon>
        <taxon>Euglenozoa</taxon>
        <taxon>Kinetoplastea</taxon>
        <taxon>Metakinetoplastina</taxon>
        <taxon>Trypanosomatida</taxon>
        <taxon>Trypanosomatidae</taxon>
        <taxon>Trypanosoma</taxon>
    </lineage>
</organism>
<comment type="caution">
    <text evidence="4">The sequence shown here is derived from an EMBL/GenBank/DDBJ whole genome shotgun (WGS) entry which is preliminary data.</text>
</comment>
<keyword evidence="1 4" id="KW-0808">Transferase</keyword>
<gene>
    <name evidence="4" type="ORF">TM35_000062300</name>
</gene>
<dbReference type="PANTHER" id="PTHR43420">
    <property type="entry name" value="ACETYLTRANSFERASE"/>
    <property type="match status" value="1"/>
</dbReference>
<dbReference type="SUPFAM" id="SSF55729">
    <property type="entry name" value="Acyl-CoA N-acyltransferases (Nat)"/>
    <property type="match status" value="2"/>
</dbReference>
<dbReference type="OrthoDB" id="249099at2759"/>
<dbReference type="AlphaFoldDB" id="A0A1X0P2W3"/>
<dbReference type="RefSeq" id="XP_028885291.1">
    <property type="nucleotide sequence ID" value="XM_029023267.1"/>
</dbReference>
<dbReference type="VEuPathDB" id="TriTrypDB:TM35_000062300"/>
<dbReference type="PROSITE" id="PS51186">
    <property type="entry name" value="GNAT"/>
    <property type="match status" value="2"/>
</dbReference>
<dbReference type="PANTHER" id="PTHR43420:SF12">
    <property type="entry name" value="N-ACETYLTRANSFERASE DOMAIN-CONTAINING PROTEIN"/>
    <property type="match status" value="1"/>
</dbReference>
<keyword evidence="2" id="KW-0012">Acyltransferase</keyword>
<protein>
    <submittedName>
        <fullName evidence="4">Putative N-acetyltransferase</fullName>
    </submittedName>
</protein>
<feature type="domain" description="N-acetyltransferase" evidence="3">
    <location>
        <begin position="185"/>
        <end position="325"/>
    </location>
</feature>